<evidence type="ECO:0000256" key="22">
    <source>
        <dbReference type="ARBA" id="ARBA00049289"/>
    </source>
</evidence>
<keyword evidence="7" id="KW-0597">Phosphoprotein</keyword>
<accession>A0A1W6WR06</accession>
<evidence type="ECO:0000256" key="24">
    <source>
        <dbReference type="RuleBase" id="RU362081"/>
    </source>
</evidence>
<evidence type="ECO:0000256" key="20">
    <source>
        <dbReference type="ARBA" id="ARBA00029719"/>
    </source>
</evidence>
<keyword evidence="14" id="KW-0460">Magnesium</keyword>
<dbReference type="GO" id="GO:0043682">
    <property type="term" value="F:P-type divalent copper transporter activity"/>
    <property type="evidence" value="ECO:0007669"/>
    <property type="project" value="TreeGrafter"/>
</dbReference>
<dbReference type="GO" id="GO:0005886">
    <property type="term" value="C:plasma membrane"/>
    <property type="evidence" value="ECO:0007669"/>
    <property type="project" value="UniProtKB-SubCell"/>
</dbReference>
<keyword evidence="16 24" id="KW-1133">Transmembrane helix</keyword>
<feature type="transmembrane region" description="Helical" evidence="24">
    <location>
        <begin position="231"/>
        <end position="249"/>
    </location>
</feature>
<dbReference type="PRINTS" id="PR00943">
    <property type="entry name" value="CUATPASE"/>
</dbReference>
<dbReference type="InterPro" id="IPR023298">
    <property type="entry name" value="ATPase_P-typ_TM_dom_sf"/>
</dbReference>
<dbReference type="InterPro" id="IPR036163">
    <property type="entry name" value="HMA_dom_sf"/>
</dbReference>
<evidence type="ECO:0000313" key="26">
    <source>
        <dbReference type="EMBL" id="ARP58988.1"/>
    </source>
</evidence>
<comment type="function">
    <text evidence="23">Involved in copper export.</text>
</comment>
<dbReference type="EMBL" id="CP021061">
    <property type="protein sequence ID" value="ARP58988.1"/>
    <property type="molecule type" value="Genomic_DNA"/>
</dbReference>
<dbReference type="InterPro" id="IPR027256">
    <property type="entry name" value="P-typ_ATPase_IB"/>
</dbReference>
<keyword evidence="27" id="KW-1185">Reference proteome</keyword>
<comment type="similarity">
    <text evidence="2 24">Belongs to the cation transport ATPase (P-type) (TC 3.A.3) family. Type IB subfamily.</text>
</comment>
<proteinExistence type="inferred from homology"/>
<dbReference type="PRINTS" id="PR00119">
    <property type="entry name" value="CATATPASE"/>
</dbReference>
<dbReference type="InterPro" id="IPR001757">
    <property type="entry name" value="P_typ_ATPase"/>
</dbReference>
<dbReference type="NCBIfam" id="TIGR01511">
    <property type="entry name" value="ATPase-IB1_Cu"/>
    <property type="match status" value="1"/>
</dbReference>
<comment type="subcellular location">
    <subcellularLocation>
        <location evidence="1">Cell membrane</location>
        <topology evidence="1">Multi-pass membrane protein</topology>
    </subcellularLocation>
</comment>
<dbReference type="SUPFAM" id="SSF81653">
    <property type="entry name" value="Calcium ATPase, transduction domain A"/>
    <property type="match status" value="1"/>
</dbReference>
<dbReference type="InterPro" id="IPR006121">
    <property type="entry name" value="HMA_dom"/>
</dbReference>
<evidence type="ECO:0000256" key="3">
    <source>
        <dbReference type="ARBA" id="ARBA00012517"/>
    </source>
</evidence>
<dbReference type="GO" id="GO:0005524">
    <property type="term" value="F:ATP binding"/>
    <property type="evidence" value="ECO:0007669"/>
    <property type="project" value="UniProtKB-UniRule"/>
</dbReference>
<keyword evidence="12" id="KW-0187">Copper transport</keyword>
<gene>
    <name evidence="26" type="ORF">CAB88_18775</name>
</gene>
<dbReference type="SFLD" id="SFLDG00002">
    <property type="entry name" value="C1.7:_P-type_atpase_like"/>
    <property type="match status" value="1"/>
</dbReference>
<dbReference type="Gene3D" id="3.40.1110.10">
    <property type="entry name" value="Calcium-transporting ATPase, cytoplasmic domain N"/>
    <property type="match status" value="1"/>
</dbReference>
<dbReference type="InterPro" id="IPR023214">
    <property type="entry name" value="HAD_sf"/>
</dbReference>
<dbReference type="PRINTS" id="PR00942">
    <property type="entry name" value="CUATPASEI"/>
</dbReference>
<evidence type="ECO:0000256" key="23">
    <source>
        <dbReference type="ARBA" id="ARBA00055366"/>
    </source>
</evidence>
<dbReference type="SFLD" id="SFLDS00003">
    <property type="entry name" value="Haloacid_Dehalogenase"/>
    <property type="match status" value="1"/>
</dbReference>
<evidence type="ECO:0000256" key="10">
    <source>
        <dbReference type="ARBA" id="ARBA00022737"/>
    </source>
</evidence>
<keyword evidence="8 24" id="KW-0812">Transmembrane</keyword>
<organism evidence="26 27">
    <name type="scientific">Bacillus thuringiensis</name>
    <dbReference type="NCBI Taxonomy" id="1428"/>
    <lineage>
        <taxon>Bacteria</taxon>
        <taxon>Bacillati</taxon>
        <taxon>Bacillota</taxon>
        <taxon>Bacilli</taxon>
        <taxon>Bacillales</taxon>
        <taxon>Bacillaceae</taxon>
        <taxon>Bacillus</taxon>
        <taxon>Bacillus cereus group</taxon>
    </lineage>
</organism>
<keyword evidence="19 24" id="KW-0472">Membrane</keyword>
<sequence>MNEKKEANLQISGMTCAACANRIEKGLKKVEGVHEANVNFALEKTKIMYDPTKTNPQQFKEKVESLGYGIVSDKAEFTVSGMTCAACANRVEKRLNKLDGVNKATVNFALESATVDFNPDEVNVNEMKSAITKLGYKLEVKPDDQDASTDHRLQEIERQKKKFIISFILSFPLLWAMVSHFSFTSFIYLPDMLMNPWVQLALATPVQFIIGGQFYVGAYKALRNKSANMDVLVALGTSAAYFYSVYLSIQSIGSSEHMTDLYFETSAVLITLIILGKLFEAKAKGRSSEAIKKLMGLQAKTATVVRDGTEIKILIEEVVAGDIVYVKPGEKIPVDGEIVEGKSAIDESMLTGESIPVDKSIGDVVIGSTINKNGFLKVKATKVGRDTALAQIIKVVEEAQGSKAPIQRVADQISGIFVPVVVVIAIITFAVWMIFVTPGDFGGALEKMIAVLVIACPCALGLATPTSIMAGSGRSAEYGILFKGGEHLEATHRLDTVILDKTGTVTNGKPVLTDIIVADGFHEEEILRLVGAAEKNSEHPLAEAIVEGIREKKIDLPSSETFEAIPGFGIESVVEGKQLLIGTRRLMKKFNIDIEEVSKSMEELEREGKTAMLIAIDKEYAGIVAVADTVKDTSKAAIARLKKMGLDVVMITGDNTQTAQAIAKQVGIDHVIAEVLPEGKAEEVKKLQANGKKVAMVGDGINDAPALATANIGMAIGTGTDVAMEAADITLIRGDLNSIADAIFMSKMTIRNIKQNLFWALAYNALGIPIAALGFLAPWVAGAAMAFSSVSVVLNALRLQRVKLKS</sequence>
<evidence type="ECO:0000256" key="19">
    <source>
        <dbReference type="ARBA" id="ARBA00023136"/>
    </source>
</evidence>
<dbReference type="SUPFAM" id="SSF56784">
    <property type="entry name" value="HAD-like"/>
    <property type="match status" value="1"/>
</dbReference>
<dbReference type="EC" id="7.2.2.8" evidence="3"/>
<evidence type="ECO:0000256" key="1">
    <source>
        <dbReference type="ARBA" id="ARBA00004651"/>
    </source>
</evidence>
<evidence type="ECO:0000313" key="27">
    <source>
        <dbReference type="Proteomes" id="UP000194143"/>
    </source>
</evidence>
<dbReference type="InterPro" id="IPR018303">
    <property type="entry name" value="ATPase_P-typ_P_site"/>
</dbReference>
<keyword evidence="5" id="KW-0813">Transport</keyword>
<keyword evidence="6 24" id="KW-1003">Cell membrane</keyword>
<dbReference type="PROSITE" id="PS50846">
    <property type="entry name" value="HMA_2"/>
    <property type="match status" value="2"/>
</dbReference>
<keyword evidence="10" id="KW-0677">Repeat</keyword>
<dbReference type="PANTHER" id="PTHR43520:SF8">
    <property type="entry name" value="P-TYPE CU(+) TRANSPORTER"/>
    <property type="match status" value="1"/>
</dbReference>
<keyword evidence="11 24" id="KW-0547">Nucleotide-binding</keyword>
<evidence type="ECO:0000256" key="11">
    <source>
        <dbReference type="ARBA" id="ARBA00022741"/>
    </source>
</evidence>
<dbReference type="CDD" id="cd02094">
    <property type="entry name" value="P-type_ATPase_Cu-like"/>
    <property type="match status" value="1"/>
</dbReference>
<dbReference type="Pfam" id="PF00702">
    <property type="entry name" value="Hydrolase"/>
    <property type="match status" value="1"/>
</dbReference>
<dbReference type="NCBIfam" id="TIGR01525">
    <property type="entry name" value="ATPase-IB_hvy"/>
    <property type="match status" value="1"/>
</dbReference>
<evidence type="ECO:0000256" key="5">
    <source>
        <dbReference type="ARBA" id="ARBA00022448"/>
    </source>
</evidence>
<feature type="transmembrane region" description="Helical" evidence="24">
    <location>
        <begin position="756"/>
        <end position="773"/>
    </location>
</feature>
<dbReference type="GO" id="GO:0140581">
    <property type="term" value="F:P-type monovalent copper transporter activity"/>
    <property type="evidence" value="ECO:0007669"/>
    <property type="project" value="UniProtKB-EC"/>
</dbReference>
<evidence type="ECO:0000256" key="7">
    <source>
        <dbReference type="ARBA" id="ARBA00022553"/>
    </source>
</evidence>
<dbReference type="NCBIfam" id="TIGR01494">
    <property type="entry name" value="ATPase_P-type"/>
    <property type="match status" value="1"/>
</dbReference>
<name>A0A1W6WR06_BACTU</name>
<evidence type="ECO:0000256" key="4">
    <source>
        <dbReference type="ARBA" id="ARBA00015102"/>
    </source>
</evidence>
<dbReference type="SUPFAM" id="SSF55008">
    <property type="entry name" value="HMA, heavy metal-associated domain"/>
    <property type="match status" value="2"/>
</dbReference>
<dbReference type="PANTHER" id="PTHR43520">
    <property type="entry name" value="ATP7, ISOFORM B"/>
    <property type="match status" value="1"/>
</dbReference>
<dbReference type="RefSeq" id="WP_001003177.1">
    <property type="nucleotide sequence ID" value="NZ_CP021061.1"/>
</dbReference>
<dbReference type="PROSITE" id="PS01047">
    <property type="entry name" value="HMA_1"/>
    <property type="match status" value="2"/>
</dbReference>
<keyword evidence="13 24" id="KW-0067">ATP-binding</keyword>
<dbReference type="FunFam" id="2.70.150.10:FF:000002">
    <property type="entry name" value="Copper-transporting ATPase 1, putative"/>
    <property type="match status" value="1"/>
</dbReference>
<dbReference type="SUPFAM" id="SSF81665">
    <property type="entry name" value="Calcium ATPase, transmembrane domain M"/>
    <property type="match status" value="1"/>
</dbReference>
<evidence type="ECO:0000259" key="25">
    <source>
        <dbReference type="PROSITE" id="PS50846"/>
    </source>
</evidence>
<dbReference type="Pfam" id="PF00403">
    <property type="entry name" value="HMA"/>
    <property type="match status" value="2"/>
</dbReference>
<dbReference type="InterPro" id="IPR044492">
    <property type="entry name" value="P_typ_ATPase_HD_dom"/>
</dbReference>
<keyword evidence="15" id="KW-1278">Translocase</keyword>
<dbReference type="GO" id="GO:0005507">
    <property type="term" value="F:copper ion binding"/>
    <property type="evidence" value="ECO:0007669"/>
    <property type="project" value="InterPro"/>
</dbReference>
<protein>
    <recommendedName>
        <fullName evidence="4">Copper-exporting P-type ATPase</fullName>
        <ecNumber evidence="3">7.2.2.8</ecNumber>
    </recommendedName>
    <alternativeName>
        <fullName evidence="20">Copper-exporting P-type ATPase A</fullName>
    </alternativeName>
    <alternativeName>
        <fullName evidence="21">Cu(+)-exporting ATPase</fullName>
    </alternativeName>
</protein>
<feature type="transmembrane region" description="Helical" evidence="24">
    <location>
        <begin position="163"/>
        <end position="188"/>
    </location>
</feature>
<dbReference type="FunFam" id="3.40.1110.10:FF:000056">
    <property type="entry name" value="Copper-exporting P-type ATPase"/>
    <property type="match status" value="1"/>
</dbReference>
<feature type="transmembrane region" description="Helical" evidence="24">
    <location>
        <begin position="261"/>
        <end position="279"/>
    </location>
</feature>
<dbReference type="SFLD" id="SFLDF00027">
    <property type="entry name" value="p-type_atpase"/>
    <property type="match status" value="1"/>
</dbReference>
<dbReference type="InterPro" id="IPR059000">
    <property type="entry name" value="ATPase_P-type_domA"/>
</dbReference>
<evidence type="ECO:0000256" key="12">
    <source>
        <dbReference type="ARBA" id="ARBA00022796"/>
    </source>
</evidence>
<evidence type="ECO:0000256" key="21">
    <source>
        <dbReference type="ARBA" id="ARBA00033239"/>
    </source>
</evidence>
<evidence type="ECO:0000256" key="6">
    <source>
        <dbReference type="ARBA" id="ARBA00022475"/>
    </source>
</evidence>
<dbReference type="InterPro" id="IPR023299">
    <property type="entry name" value="ATPase_P-typ_cyto_dom_N"/>
</dbReference>
<evidence type="ECO:0000256" key="17">
    <source>
        <dbReference type="ARBA" id="ARBA00023008"/>
    </source>
</evidence>
<dbReference type="InterPro" id="IPR006122">
    <property type="entry name" value="HMA_Cu_ion-bd"/>
</dbReference>
<dbReference type="Pfam" id="PF00122">
    <property type="entry name" value="E1-E2_ATPase"/>
    <property type="match status" value="1"/>
</dbReference>
<dbReference type="GeneID" id="67468006"/>
<dbReference type="CDD" id="cd00371">
    <property type="entry name" value="HMA"/>
    <property type="match status" value="2"/>
</dbReference>
<feature type="domain" description="HMA" evidence="25">
    <location>
        <begin position="5"/>
        <end position="71"/>
    </location>
</feature>
<evidence type="ECO:0000256" key="8">
    <source>
        <dbReference type="ARBA" id="ARBA00022692"/>
    </source>
</evidence>
<feature type="transmembrane region" description="Helical" evidence="24">
    <location>
        <begin position="200"/>
        <end position="219"/>
    </location>
</feature>
<dbReference type="FunFam" id="3.30.70.100:FF:000005">
    <property type="entry name" value="Copper-exporting P-type ATPase A"/>
    <property type="match status" value="2"/>
</dbReference>
<dbReference type="Gene3D" id="3.30.70.100">
    <property type="match status" value="2"/>
</dbReference>
<evidence type="ECO:0000256" key="9">
    <source>
        <dbReference type="ARBA" id="ARBA00022723"/>
    </source>
</evidence>
<keyword evidence="9 24" id="KW-0479">Metal-binding</keyword>
<dbReference type="InterPro" id="IPR036412">
    <property type="entry name" value="HAD-like_sf"/>
</dbReference>
<dbReference type="Gene3D" id="3.40.50.1000">
    <property type="entry name" value="HAD superfamily/HAD-like"/>
    <property type="match status" value="1"/>
</dbReference>
<keyword evidence="18" id="KW-0406">Ion transport</keyword>
<feature type="transmembrane region" description="Helical" evidence="24">
    <location>
        <begin position="448"/>
        <end position="470"/>
    </location>
</feature>
<reference evidence="26 27" key="1">
    <citation type="submission" date="2017-04" db="EMBL/GenBank/DDBJ databases">
        <title>Complete Genome Sequence of Bacillus thuringiensis type Strain ATCC 10792.</title>
        <authorList>
            <person name="Oh D.-H."/>
            <person name="Park B.-J."/>
            <person name="Shuai W."/>
            <person name="Chelliah R."/>
        </authorList>
    </citation>
    <scope>NUCLEOTIDE SEQUENCE [LARGE SCALE GENOMIC DNA]</scope>
    <source>
        <strain evidence="26 27">ATCC 10792</strain>
    </source>
</reference>
<dbReference type="FunFam" id="3.40.50.1000:FF:000144">
    <property type="entry name" value="copper-transporting ATPase 1 isoform X2"/>
    <property type="match status" value="1"/>
</dbReference>
<evidence type="ECO:0000256" key="2">
    <source>
        <dbReference type="ARBA" id="ARBA00006024"/>
    </source>
</evidence>
<dbReference type="InterPro" id="IPR017969">
    <property type="entry name" value="Heavy-metal-associated_CS"/>
</dbReference>
<evidence type="ECO:0000256" key="13">
    <source>
        <dbReference type="ARBA" id="ARBA00022840"/>
    </source>
</evidence>
<dbReference type="PROSITE" id="PS00154">
    <property type="entry name" value="ATPASE_E1_E2"/>
    <property type="match status" value="1"/>
</dbReference>
<evidence type="ECO:0000256" key="14">
    <source>
        <dbReference type="ARBA" id="ARBA00022842"/>
    </source>
</evidence>
<keyword evidence="17" id="KW-0186">Copper</keyword>
<evidence type="ECO:0000256" key="16">
    <source>
        <dbReference type="ARBA" id="ARBA00022989"/>
    </source>
</evidence>
<feature type="transmembrane region" description="Helical" evidence="24">
    <location>
        <begin position="416"/>
        <end position="436"/>
    </location>
</feature>
<evidence type="ECO:0000256" key="15">
    <source>
        <dbReference type="ARBA" id="ARBA00022967"/>
    </source>
</evidence>
<dbReference type="GO" id="GO:0016887">
    <property type="term" value="F:ATP hydrolysis activity"/>
    <property type="evidence" value="ECO:0007669"/>
    <property type="project" value="InterPro"/>
</dbReference>
<comment type="catalytic activity">
    <reaction evidence="22">
        <text>Cu(+)(in) + ATP + H2O = Cu(+)(out) + ADP + phosphate + H(+)</text>
        <dbReference type="Rhea" id="RHEA:25792"/>
        <dbReference type="ChEBI" id="CHEBI:15377"/>
        <dbReference type="ChEBI" id="CHEBI:15378"/>
        <dbReference type="ChEBI" id="CHEBI:30616"/>
        <dbReference type="ChEBI" id="CHEBI:43474"/>
        <dbReference type="ChEBI" id="CHEBI:49552"/>
        <dbReference type="ChEBI" id="CHEBI:456216"/>
        <dbReference type="EC" id="7.2.2.8"/>
    </reaction>
</comment>
<feature type="domain" description="HMA" evidence="25">
    <location>
        <begin position="73"/>
        <end position="139"/>
    </location>
</feature>
<dbReference type="InterPro" id="IPR008250">
    <property type="entry name" value="ATPase_P-typ_transduc_dom_A_sf"/>
</dbReference>
<dbReference type="NCBIfam" id="TIGR00003">
    <property type="entry name" value="copper ion binding protein"/>
    <property type="match status" value="2"/>
</dbReference>
<dbReference type="GO" id="GO:0055070">
    <property type="term" value="P:copper ion homeostasis"/>
    <property type="evidence" value="ECO:0007669"/>
    <property type="project" value="TreeGrafter"/>
</dbReference>
<dbReference type="Proteomes" id="UP000194143">
    <property type="component" value="Chromosome"/>
</dbReference>
<dbReference type="AlphaFoldDB" id="A0A1W6WR06"/>
<evidence type="ECO:0000256" key="18">
    <source>
        <dbReference type="ARBA" id="ARBA00023065"/>
    </source>
</evidence>
<dbReference type="Gene3D" id="2.70.150.10">
    <property type="entry name" value="Calcium-transporting ATPase, cytoplasmic transduction domain A"/>
    <property type="match status" value="1"/>
</dbReference>
<dbReference type="SMR" id="A0A1W6WR06"/>